<dbReference type="GO" id="GO:0008195">
    <property type="term" value="F:phosphatidate phosphatase activity"/>
    <property type="evidence" value="ECO:0007669"/>
    <property type="project" value="TreeGrafter"/>
</dbReference>
<evidence type="ECO:0000256" key="4">
    <source>
        <dbReference type="ARBA" id="ARBA00022989"/>
    </source>
</evidence>
<evidence type="ECO:0000256" key="2">
    <source>
        <dbReference type="ARBA" id="ARBA00008816"/>
    </source>
</evidence>
<dbReference type="PANTHER" id="PTHR10165:SF103">
    <property type="entry name" value="PHOSPHOLIPID PHOSPHATASE HOMOLOG 1.2 HOMOLOG"/>
    <property type="match status" value="1"/>
</dbReference>
<feature type="transmembrane region" description="Helical" evidence="6">
    <location>
        <begin position="231"/>
        <end position="249"/>
    </location>
</feature>
<dbReference type="GO" id="GO:0006644">
    <property type="term" value="P:phospholipid metabolic process"/>
    <property type="evidence" value="ECO:0007669"/>
    <property type="project" value="InterPro"/>
</dbReference>
<evidence type="ECO:0000259" key="7">
    <source>
        <dbReference type="SMART" id="SM00014"/>
    </source>
</evidence>
<feature type="transmembrane region" description="Helical" evidence="6">
    <location>
        <begin position="57"/>
        <end position="76"/>
    </location>
</feature>
<feature type="transmembrane region" description="Helical" evidence="6">
    <location>
        <begin position="168"/>
        <end position="188"/>
    </location>
</feature>
<comment type="subcellular location">
    <subcellularLocation>
        <location evidence="1">Membrane</location>
        <topology evidence="1">Multi-pass membrane protein</topology>
    </subcellularLocation>
</comment>
<feature type="transmembrane region" description="Helical" evidence="6">
    <location>
        <begin position="12"/>
        <end position="32"/>
    </location>
</feature>
<reference evidence="8 9" key="1">
    <citation type="submission" date="2024-01" db="EMBL/GenBank/DDBJ databases">
        <title>The genome of the rayed Mediterranean limpet Patella caerulea (Linnaeus, 1758).</title>
        <authorList>
            <person name="Anh-Thu Weber A."/>
            <person name="Halstead-Nussloch G."/>
        </authorList>
    </citation>
    <scope>NUCLEOTIDE SEQUENCE [LARGE SCALE GENOMIC DNA]</scope>
    <source>
        <strain evidence="8">AATW-2023a</strain>
        <tissue evidence="8">Whole specimen</tissue>
    </source>
</reference>
<dbReference type="InterPro" id="IPR036938">
    <property type="entry name" value="PAP2/HPO_sf"/>
</dbReference>
<dbReference type="PANTHER" id="PTHR10165">
    <property type="entry name" value="LIPID PHOSPHATE PHOSPHATASE"/>
    <property type="match status" value="1"/>
</dbReference>
<dbReference type="Gene3D" id="1.20.144.10">
    <property type="entry name" value="Phosphatidic acid phosphatase type 2/haloperoxidase"/>
    <property type="match status" value="1"/>
</dbReference>
<evidence type="ECO:0000256" key="5">
    <source>
        <dbReference type="ARBA" id="ARBA00023136"/>
    </source>
</evidence>
<keyword evidence="3 6" id="KW-0812">Transmembrane</keyword>
<evidence type="ECO:0000313" key="9">
    <source>
        <dbReference type="Proteomes" id="UP001347796"/>
    </source>
</evidence>
<organism evidence="8 9">
    <name type="scientific">Patella caerulea</name>
    <name type="common">Rayed Mediterranean limpet</name>
    <dbReference type="NCBI Taxonomy" id="87958"/>
    <lineage>
        <taxon>Eukaryota</taxon>
        <taxon>Metazoa</taxon>
        <taxon>Spiralia</taxon>
        <taxon>Lophotrochozoa</taxon>
        <taxon>Mollusca</taxon>
        <taxon>Gastropoda</taxon>
        <taxon>Patellogastropoda</taxon>
        <taxon>Patelloidea</taxon>
        <taxon>Patellidae</taxon>
        <taxon>Patella</taxon>
    </lineage>
</organism>
<feature type="transmembrane region" description="Helical" evidence="6">
    <location>
        <begin position="200"/>
        <end position="219"/>
    </location>
</feature>
<keyword evidence="5 6" id="KW-0472">Membrane</keyword>
<accession>A0AAN8Q136</accession>
<feature type="domain" description="Phosphatidic acid phosphatase type 2/haloperoxidase" evidence="7">
    <location>
        <begin position="102"/>
        <end position="246"/>
    </location>
</feature>
<dbReference type="EMBL" id="JAZGQO010000003">
    <property type="protein sequence ID" value="KAK6188321.1"/>
    <property type="molecule type" value="Genomic_DNA"/>
</dbReference>
<evidence type="ECO:0000313" key="8">
    <source>
        <dbReference type="EMBL" id="KAK6188321.1"/>
    </source>
</evidence>
<dbReference type="InterPro" id="IPR043216">
    <property type="entry name" value="PAP-like"/>
</dbReference>
<dbReference type="GO" id="GO:0046839">
    <property type="term" value="P:phospholipid dephosphorylation"/>
    <property type="evidence" value="ECO:0007669"/>
    <property type="project" value="TreeGrafter"/>
</dbReference>
<evidence type="ECO:0000256" key="3">
    <source>
        <dbReference type="ARBA" id="ARBA00022692"/>
    </source>
</evidence>
<evidence type="ECO:0000256" key="6">
    <source>
        <dbReference type="SAM" id="Phobius"/>
    </source>
</evidence>
<keyword evidence="4 6" id="KW-1133">Transmembrane helix</keyword>
<dbReference type="Proteomes" id="UP001347796">
    <property type="component" value="Unassembled WGS sequence"/>
</dbReference>
<dbReference type="SMART" id="SM00014">
    <property type="entry name" value="acidPPc"/>
    <property type="match status" value="1"/>
</dbReference>
<sequence length="305" mass="34102">MCQRKTTFITQQIVIDVIIWCLVCVPVLALFIHGTPFKLGFRCDDTSIQYPYHPDSVSVPVLLAVGIGVPLVTMVFTELCRTLNKSNSGRRASNMWCAVKGFGFFLFGTMVAKVFTETLKFSAGRLRPHFIDICRPDFSKINCSLGYITEYECTNTEVSDKLMRDSRLSFPSGHASFAFFSAVFVVLYLHHRMSVNFSHLLRPTLQAAVMLLAIWSGVTRVTDNKHFTSDVVGGAVLGSVLAWITFYKVTLPNLKSTSTDNRDISTYAANSELEPSTPSPLLRKDHSVNNIILIRDPILKDKTMV</sequence>
<dbReference type="SUPFAM" id="SSF48317">
    <property type="entry name" value="Acid phosphatase/Vanadium-dependent haloperoxidase"/>
    <property type="match status" value="1"/>
</dbReference>
<comment type="caution">
    <text evidence="8">The sequence shown here is derived from an EMBL/GenBank/DDBJ whole genome shotgun (WGS) entry which is preliminary data.</text>
</comment>
<name>A0AAN8Q136_PATCE</name>
<comment type="similarity">
    <text evidence="2">Belongs to the PA-phosphatase related phosphoesterase family.</text>
</comment>
<dbReference type="GO" id="GO:0007165">
    <property type="term" value="P:signal transduction"/>
    <property type="evidence" value="ECO:0007669"/>
    <property type="project" value="TreeGrafter"/>
</dbReference>
<dbReference type="AlphaFoldDB" id="A0AAN8Q136"/>
<dbReference type="GO" id="GO:0005886">
    <property type="term" value="C:plasma membrane"/>
    <property type="evidence" value="ECO:0007669"/>
    <property type="project" value="TreeGrafter"/>
</dbReference>
<proteinExistence type="inferred from homology"/>
<gene>
    <name evidence="8" type="ORF">SNE40_004519</name>
</gene>
<dbReference type="Pfam" id="PF01569">
    <property type="entry name" value="PAP2"/>
    <property type="match status" value="1"/>
</dbReference>
<dbReference type="CDD" id="cd03384">
    <property type="entry name" value="PAP2_wunen"/>
    <property type="match status" value="1"/>
</dbReference>
<feature type="transmembrane region" description="Helical" evidence="6">
    <location>
        <begin position="97"/>
        <end position="116"/>
    </location>
</feature>
<protein>
    <recommendedName>
        <fullName evidence="7">Phosphatidic acid phosphatase type 2/haloperoxidase domain-containing protein</fullName>
    </recommendedName>
</protein>
<dbReference type="InterPro" id="IPR000326">
    <property type="entry name" value="PAP2/HPO"/>
</dbReference>
<evidence type="ECO:0000256" key="1">
    <source>
        <dbReference type="ARBA" id="ARBA00004141"/>
    </source>
</evidence>
<keyword evidence="9" id="KW-1185">Reference proteome</keyword>